<accession>A0A2A6BVR9</accession>
<evidence type="ECO:0000256" key="1">
    <source>
        <dbReference type="SAM" id="MobiDB-lite"/>
    </source>
</evidence>
<organism evidence="3 4">
    <name type="scientific">Pristionchus pacificus</name>
    <name type="common">Parasitic nematode worm</name>
    <dbReference type="NCBI Taxonomy" id="54126"/>
    <lineage>
        <taxon>Eukaryota</taxon>
        <taxon>Metazoa</taxon>
        <taxon>Ecdysozoa</taxon>
        <taxon>Nematoda</taxon>
        <taxon>Chromadorea</taxon>
        <taxon>Rhabditida</taxon>
        <taxon>Rhabditina</taxon>
        <taxon>Diplogasteromorpha</taxon>
        <taxon>Diplogasteroidea</taxon>
        <taxon>Neodiplogasteridae</taxon>
        <taxon>Pristionchus</taxon>
    </lineage>
</organism>
<dbReference type="Proteomes" id="UP000005239">
    <property type="component" value="Unassembled WGS sequence"/>
</dbReference>
<keyword evidence="4" id="KW-1185">Reference proteome</keyword>
<name>A0A2A6BVR9_PRIPA</name>
<feature type="region of interest" description="Disordered" evidence="1">
    <location>
        <begin position="26"/>
        <end position="195"/>
    </location>
</feature>
<dbReference type="EnsemblMetazoa" id="PPA09312.1">
    <property type="protein sequence ID" value="PPA09312.1"/>
    <property type="gene ID" value="WBGene00098866"/>
</dbReference>
<dbReference type="PANTHER" id="PTHR21515:SF4">
    <property type="entry name" value="CYLICIN HOMOLOGUE-RELATED"/>
    <property type="match status" value="1"/>
</dbReference>
<sequence length="195" mass="20645">MLALLTLVVLHISILGVALLTMCGGKKKKEEPPAAGTPVESKPTSEKKGAQTPPAAKDVEGPEKKGDKPAEQSGDKEYDALAKTEGLGAGSNEKVDAKSKASKKDKEQSAKCPDVDKTEGDKTNYNIVGLSKEDVKTDKEKCDKADAAKPSKKEGEAKKEEKKDEKKKDEKPSAPKKAGTKEEQAAAPKSAYLGP</sequence>
<evidence type="ECO:0000313" key="4">
    <source>
        <dbReference type="Proteomes" id="UP000005239"/>
    </source>
</evidence>
<feature type="compositionally biased region" description="Basic and acidic residues" evidence="1">
    <location>
        <begin position="57"/>
        <end position="82"/>
    </location>
</feature>
<proteinExistence type="predicted"/>
<dbReference type="AlphaFoldDB" id="A0A2A6BVR9"/>
<reference evidence="3" key="2">
    <citation type="submission" date="2022-06" db="UniProtKB">
        <authorList>
            <consortium name="EnsemblMetazoa"/>
        </authorList>
    </citation>
    <scope>IDENTIFICATION</scope>
    <source>
        <strain evidence="3">PS312</strain>
    </source>
</reference>
<feature type="compositionally biased region" description="Basic and acidic residues" evidence="1">
    <location>
        <begin position="93"/>
        <end position="122"/>
    </location>
</feature>
<feature type="compositionally biased region" description="Basic and acidic residues" evidence="1">
    <location>
        <begin position="131"/>
        <end position="184"/>
    </location>
</feature>
<keyword evidence="2" id="KW-0732">Signal</keyword>
<gene>
    <name evidence="3" type="primary">WBGene00098866</name>
</gene>
<evidence type="ECO:0000256" key="2">
    <source>
        <dbReference type="SAM" id="SignalP"/>
    </source>
</evidence>
<accession>A0A8R1YG05</accession>
<evidence type="ECO:0000313" key="3">
    <source>
        <dbReference type="EnsemblMetazoa" id="PPA09312.1"/>
    </source>
</evidence>
<reference evidence="4" key="1">
    <citation type="journal article" date="2008" name="Nat. Genet.">
        <title>The Pristionchus pacificus genome provides a unique perspective on nematode lifestyle and parasitism.</title>
        <authorList>
            <person name="Dieterich C."/>
            <person name="Clifton S.W."/>
            <person name="Schuster L.N."/>
            <person name="Chinwalla A."/>
            <person name="Delehaunty K."/>
            <person name="Dinkelacker I."/>
            <person name="Fulton L."/>
            <person name="Fulton R."/>
            <person name="Godfrey J."/>
            <person name="Minx P."/>
            <person name="Mitreva M."/>
            <person name="Roeseler W."/>
            <person name="Tian H."/>
            <person name="Witte H."/>
            <person name="Yang S.P."/>
            <person name="Wilson R.K."/>
            <person name="Sommer R.J."/>
        </authorList>
    </citation>
    <scope>NUCLEOTIDE SEQUENCE [LARGE SCALE GENOMIC DNA]</scope>
    <source>
        <strain evidence="4">PS312</strain>
    </source>
</reference>
<dbReference type="PANTHER" id="PTHR21515">
    <property type="entry name" value="MAJOR SPERM PROTEIN"/>
    <property type="match status" value="1"/>
</dbReference>
<feature type="signal peptide" evidence="2">
    <location>
        <begin position="1"/>
        <end position="18"/>
    </location>
</feature>
<feature type="chain" id="PRO_5043354919" evidence="2">
    <location>
        <begin position="19"/>
        <end position="195"/>
    </location>
</feature>
<protein>
    <submittedName>
        <fullName evidence="3">Uncharacterized protein</fullName>
    </submittedName>
</protein>